<dbReference type="SMART" id="SM00382">
    <property type="entry name" value="AAA"/>
    <property type="match status" value="1"/>
</dbReference>
<dbReference type="InterPro" id="IPR003593">
    <property type="entry name" value="AAA+_ATPase"/>
</dbReference>
<evidence type="ECO:0000313" key="2">
    <source>
        <dbReference type="EMBL" id="QHT07620.1"/>
    </source>
</evidence>
<protein>
    <recommendedName>
        <fullName evidence="1">AAA+ ATPase domain-containing protein</fullName>
    </recommendedName>
</protein>
<dbReference type="Pfam" id="PF00004">
    <property type="entry name" value="AAA"/>
    <property type="match status" value="1"/>
</dbReference>
<sequence length="405" mass="48009">MLCIDNFSHFLYAIKEIRLGLQSPKTSILLNGHSGCGKTTLVHLLLKEKPREILEINSSNYDNLSTFKNKCKCFSSAISIENCFKKIEKIIVIDDLDVLISIDKNFLSFLADFIRSKECCVICVYNHTVNKKAVDMKIEFNVNVYLKRLTYKQCFQIVITNVPDNIEVDYDKLSLLIKENNNDLRTVMNHLNNIQVHSNTQEYKIKPKFLEMNMEEIIHEMCLNLLCDDEINEIITHDINQIVCLIHENSHYWLKLSFEDQLQFMKSFNEIILHSEYIGKYIFEKYDFSIWDHYTFSKIKSINNLLHRYFHKTKKIQMNHSQLINKQSLALNFNKKIVKMEKDLNIQRQDCAFVFLYIYYLIHSKCDILSVVTKNEFEIITRFVSDFKPEYKQKILKLKNTVLKQ</sequence>
<dbReference type="InterPro" id="IPR003959">
    <property type="entry name" value="ATPase_AAA_core"/>
</dbReference>
<reference evidence="2" key="1">
    <citation type="journal article" date="2020" name="Nature">
        <title>Giant virus diversity and host interactions through global metagenomics.</title>
        <authorList>
            <person name="Schulz F."/>
            <person name="Roux S."/>
            <person name="Paez-Espino D."/>
            <person name="Jungbluth S."/>
            <person name="Walsh D.A."/>
            <person name="Denef V.J."/>
            <person name="McMahon K.D."/>
            <person name="Konstantinidis K.T."/>
            <person name="Eloe-Fadrosh E.A."/>
            <person name="Kyrpides N.C."/>
            <person name="Woyke T."/>
        </authorList>
    </citation>
    <scope>NUCLEOTIDE SEQUENCE</scope>
    <source>
        <strain evidence="2">GVMAG-M-3300021964-36</strain>
    </source>
</reference>
<dbReference type="Gene3D" id="3.40.50.300">
    <property type="entry name" value="P-loop containing nucleotide triphosphate hydrolases"/>
    <property type="match status" value="1"/>
</dbReference>
<dbReference type="GO" id="GO:0005524">
    <property type="term" value="F:ATP binding"/>
    <property type="evidence" value="ECO:0007669"/>
    <property type="project" value="InterPro"/>
</dbReference>
<dbReference type="CDD" id="cd00009">
    <property type="entry name" value="AAA"/>
    <property type="match status" value="1"/>
</dbReference>
<name>A0A6C0CUM2_9ZZZZ</name>
<dbReference type="SUPFAM" id="SSF52540">
    <property type="entry name" value="P-loop containing nucleoside triphosphate hydrolases"/>
    <property type="match status" value="1"/>
</dbReference>
<evidence type="ECO:0000259" key="1">
    <source>
        <dbReference type="SMART" id="SM00382"/>
    </source>
</evidence>
<dbReference type="EMBL" id="MN739483">
    <property type="protein sequence ID" value="QHT07620.1"/>
    <property type="molecule type" value="Genomic_DNA"/>
</dbReference>
<feature type="domain" description="AAA+ ATPase" evidence="1">
    <location>
        <begin position="24"/>
        <end position="150"/>
    </location>
</feature>
<dbReference type="AlphaFoldDB" id="A0A6C0CUM2"/>
<organism evidence="2">
    <name type="scientific">viral metagenome</name>
    <dbReference type="NCBI Taxonomy" id="1070528"/>
    <lineage>
        <taxon>unclassified sequences</taxon>
        <taxon>metagenomes</taxon>
        <taxon>organismal metagenomes</taxon>
    </lineage>
</organism>
<dbReference type="GO" id="GO:0016887">
    <property type="term" value="F:ATP hydrolysis activity"/>
    <property type="evidence" value="ECO:0007669"/>
    <property type="project" value="InterPro"/>
</dbReference>
<dbReference type="InterPro" id="IPR027417">
    <property type="entry name" value="P-loop_NTPase"/>
</dbReference>
<proteinExistence type="predicted"/>
<accession>A0A6C0CUM2</accession>